<name>A0ABW9JZZ7_9FLAO</name>
<dbReference type="NCBIfam" id="TIGR01200">
    <property type="entry name" value="GLPGLI"/>
    <property type="match status" value="1"/>
</dbReference>
<evidence type="ECO:0000256" key="1">
    <source>
        <dbReference type="SAM" id="SignalP"/>
    </source>
</evidence>
<accession>A0ABW9JZZ7</accession>
<dbReference type="RefSeq" id="WP_409355775.1">
    <property type="nucleotide sequence ID" value="NZ_JBJXVJ010000001.1"/>
</dbReference>
<comment type="caution">
    <text evidence="2">The sequence shown here is derived from an EMBL/GenBank/DDBJ whole genome shotgun (WGS) entry which is preliminary data.</text>
</comment>
<proteinExistence type="predicted"/>
<sequence length="252" mass="29395">MEKCFFILLLLFFGNSFAQEQIHIQYLNVRSQIANVYEDLYSDGKRVISKQDGNIMWTDSNRNTKNKKRQDFYFMSNIDETAKERNFFFTSFVKDNAEDYYLVYDKIPNIEWTIDEKTSKKILGYECLKATAVFRGSPITAYFTKDIPYSVGPFKFFGLPGAILDVRVDNKNYDLWKAIKIDRNDNTKVDYIPDFKTYSKAKMQDYVQLKDTTTKAYLSNSKVDGSTGKIIAVRMGVEKVFEWETQSSDSVK</sequence>
<dbReference type="InterPro" id="IPR005901">
    <property type="entry name" value="GLPGLI"/>
</dbReference>
<gene>
    <name evidence="2" type="ORF">ACKW6Q_03735</name>
</gene>
<feature type="chain" id="PRO_5046245742" evidence="1">
    <location>
        <begin position="19"/>
        <end position="252"/>
    </location>
</feature>
<evidence type="ECO:0000313" key="2">
    <source>
        <dbReference type="EMBL" id="MFN1216077.1"/>
    </source>
</evidence>
<dbReference type="Pfam" id="PF09697">
    <property type="entry name" value="Porph_ging"/>
    <property type="match status" value="1"/>
</dbReference>
<dbReference type="EMBL" id="JBJXVJ010000001">
    <property type="protein sequence ID" value="MFN1216077.1"/>
    <property type="molecule type" value="Genomic_DNA"/>
</dbReference>
<protein>
    <submittedName>
        <fullName evidence="2">GLPGLI family protein</fullName>
    </submittedName>
</protein>
<keyword evidence="3" id="KW-1185">Reference proteome</keyword>
<organism evidence="2 3">
    <name type="scientific">Chryseobacterium kwangjuense</name>
    <dbReference type="NCBI Taxonomy" id="267125"/>
    <lineage>
        <taxon>Bacteria</taxon>
        <taxon>Pseudomonadati</taxon>
        <taxon>Bacteroidota</taxon>
        <taxon>Flavobacteriia</taxon>
        <taxon>Flavobacteriales</taxon>
        <taxon>Weeksellaceae</taxon>
        <taxon>Chryseobacterium group</taxon>
        <taxon>Chryseobacterium</taxon>
    </lineage>
</organism>
<reference evidence="2 3" key="1">
    <citation type="submission" date="2024-12" db="EMBL/GenBank/DDBJ databases">
        <title>Draft genome sequence of Chryseobacterium kwangjuense AG447.</title>
        <authorList>
            <person name="Cheptsov V.S."/>
            <person name="Belov A."/>
            <person name="Zavarzina A.G."/>
        </authorList>
    </citation>
    <scope>NUCLEOTIDE SEQUENCE [LARGE SCALE GENOMIC DNA]</scope>
    <source>
        <strain evidence="2 3">AG447</strain>
    </source>
</reference>
<evidence type="ECO:0000313" key="3">
    <source>
        <dbReference type="Proteomes" id="UP001634154"/>
    </source>
</evidence>
<keyword evidence="1" id="KW-0732">Signal</keyword>
<feature type="signal peptide" evidence="1">
    <location>
        <begin position="1"/>
        <end position="18"/>
    </location>
</feature>
<dbReference type="Proteomes" id="UP001634154">
    <property type="component" value="Unassembled WGS sequence"/>
</dbReference>